<feature type="domain" description="FMN hydroxy acid dehydrogenase" evidence="8">
    <location>
        <begin position="41"/>
        <end position="339"/>
    </location>
</feature>
<dbReference type="SUPFAM" id="SSF51395">
    <property type="entry name" value="FMN-linked oxidoreductases"/>
    <property type="match status" value="1"/>
</dbReference>
<keyword evidence="2 7" id="KW-0285">Flavoprotein</keyword>
<evidence type="ECO:0000259" key="8">
    <source>
        <dbReference type="PROSITE" id="PS51349"/>
    </source>
</evidence>
<dbReference type="InterPro" id="IPR013785">
    <property type="entry name" value="Aldolase_TIM"/>
</dbReference>
<evidence type="ECO:0000313" key="9">
    <source>
        <dbReference type="EMBL" id="AHF25267.1"/>
    </source>
</evidence>
<evidence type="ECO:0000256" key="1">
    <source>
        <dbReference type="ARBA" id="ARBA00001917"/>
    </source>
</evidence>
<feature type="binding site" evidence="7">
    <location>
        <position position="210"/>
    </location>
    <ligand>
        <name>FMN</name>
        <dbReference type="ChEBI" id="CHEBI:58210"/>
    </ligand>
</feature>
<dbReference type="InterPro" id="IPR000262">
    <property type="entry name" value="FMN-dep_DH"/>
</dbReference>
<dbReference type="PANTHER" id="PTHR10578:SF107">
    <property type="entry name" value="2-HYDROXYACID OXIDASE 1"/>
    <property type="match status" value="1"/>
</dbReference>
<organism evidence="9">
    <name type="scientific">uncultured bacterium Contig1604</name>
    <dbReference type="NCBI Taxonomy" id="1393470"/>
    <lineage>
        <taxon>Bacteria</taxon>
        <taxon>environmental samples</taxon>
    </lineage>
</organism>
<feature type="active site" description="Proton acceptor" evidence="6">
    <location>
        <position position="234"/>
    </location>
</feature>
<dbReference type="PROSITE" id="PS51349">
    <property type="entry name" value="FMN_HYDROXY_ACID_DH_2"/>
    <property type="match status" value="1"/>
</dbReference>
<protein>
    <submittedName>
        <fullName evidence="9">FMN-dependent alpha-hydroxyacid oxidizing protein</fullName>
    </submittedName>
</protein>
<comment type="similarity">
    <text evidence="5">Belongs to the FMN-dependent alpha-hydroxy acid dehydrogenase family.</text>
</comment>
<dbReference type="PIRSF" id="PIRSF000138">
    <property type="entry name" value="Al-hdrx_acd_dh"/>
    <property type="match status" value="1"/>
</dbReference>
<name>W0FQY4_9BACT</name>
<dbReference type="GO" id="GO:0010181">
    <property type="term" value="F:FMN binding"/>
    <property type="evidence" value="ECO:0007669"/>
    <property type="project" value="InterPro"/>
</dbReference>
<dbReference type="PANTHER" id="PTHR10578">
    <property type="entry name" value="S -2-HYDROXY-ACID OXIDASE-RELATED"/>
    <property type="match status" value="1"/>
</dbReference>
<feature type="binding site" evidence="7">
    <location>
        <begin position="265"/>
        <end position="269"/>
    </location>
    <ligand>
        <name>FMN</name>
        <dbReference type="ChEBI" id="CHEBI:58210"/>
    </ligand>
</feature>
<dbReference type="CDD" id="cd02809">
    <property type="entry name" value="alpha_hydroxyacid_oxid_FMN"/>
    <property type="match status" value="1"/>
</dbReference>
<comment type="cofactor">
    <cofactor evidence="1">
        <name>FMN</name>
        <dbReference type="ChEBI" id="CHEBI:58210"/>
    </cofactor>
</comment>
<evidence type="ECO:0000256" key="4">
    <source>
        <dbReference type="ARBA" id="ARBA00023002"/>
    </source>
</evidence>
<feature type="binding site" evidence="7">
    <location>
        <position position="234"/>
    </location>
    <ligand>
        <name>glyoxylate</name>
        <dbReference type="ChEBI" id="CHEBI:36655"/>
    </ligand>
</feature>
<evidence type="ECO:0000256" key="3">
    <source>
        <dbReference type="ARBA" id="ARBA00022643"/>
    </source>
</evidence>
<evidence type="ECO:0000256" key="5">
    <source>
        <dbReference type="ARBA" id="ARBA00024042"/>
    </source>
</evidence>
<dbReference type="InterPro" id="IPR037396">
    <property type="entry name" value="FMN_HAD"/>
</dbReference>
<reference evidence="9" key="1">
    <citation type="journal article" date="2013" name="PLoS ONE">
        <title>Metagenomic insights into the carbohydrate-active enzymes carried by the microorganisms adhering to solid digesta in the rumen of cows.</title>
        <authorList>
            <person name="Wang L."/>
            <person name="Hatem A."/>
            <person name="Catalyurek U.V."/>
            <person name="Morrison M."/>
            <person name="Yu Z."/>
        </authorList>
    </citation>
    <scope>NUCLEOTIDE SEQUENCE</scope>
</reference>
<dbReference type="Pfam" id="PF01070">
    <property type="entry name" value="FMN_dh"/>
    <property type="match status" value="2"/>
</dbReference>
<keyword evidence="4" id="KW-0560">Oxidoreductase</keyword>
<dbReference type="GO" id="GO:0016491">
    <property type="term" value="F:oxidoreductase activity"/>
    <property type="evidence" value="ECO:0007669"/>
    <property type="project" value="UniProtKB-KW"/>
</dbReference>
<feature type="binding site" evidence="7">
    <location>
        <position position="232"/>
    </location>
    <ligand>
        <name>FMN</name>
        <dbReference type="ChEBI" id="CHEBI:58210"/>
    </ligand>
</feature>
<evidence type="ECO:0000256" key="7">
    <source>
        <dbReference type="PIRSR" id="PIRSR000138-2"/>
    </source>
</evidence>
<evidence type="ECO:0000256" key="2">
    <source>
        <dbReference type="ARBA" id="ARBA00022630"/>
    </source>
</evidence>
<feature type="binding site" evidence="7">
    <location>
        <position position="237"/>
    </location>
    <ligand>
        <name>glyoxylate</name>
        <dbReference type="ChEBI" id="CHEBI:36655"/>
    </ligand>
</feature>
<accession>W0FQY4</accession>
<dbReference type="EMBL" id="KC246826">
    <property type="protein sequence ID" value="AHF25267.1"/>
    <property type="molecule type" value="Genomic_DNA"/>
</dbReference>
<evidence type="ECO:0000256" key="6">
    <source>
        <dbReference type="PIRSR" id="PIRSR000138-1"/>
    </source>
</evidence>
<dbReference type="Gene3D" id="3.20.20.70">
    <property type="entry name" value="Aldolase class I"/>
    <property type="match status" value="1"/>
</dbReference>
<sequence length="343" mass="36159">MTYREVLENAKKSILNCKACPECNGLGCGNTLPGPGSKAPGNGAHDNWAAWKSIRLNFDTFVEDGPTDTSCTLLGREFSLPLLSGPIGSMTQYSKEDVTVAFNDGVMEGSAAAGTIDCFGDGLAPGVLPGALESIARHHAAAIPVFNPLPNASIMRKMDMFEDSDALAVCVVVDSAGLSHWKQSDFKPGAKTVADLQLLRAHTKKPFLVKGIMTAKGARQAVEAGADGIIVSNHGGRALADVPGTAEVLPEIVDAVKGKTTIIVDGGIRHGVDMVKALAIGADAVLICRPFAVAWFGGGAEGVKTYIELLKKEFSEAMYMVGARKVRDLNPEMLRFPGSGYKR</sequence>
<dbReference type="AlphaFoldDB" id="W0FQY4"/>
<keyword evidence="3 7" id="KW-0288">FMN</keyword>
<proteinExistence type="inferred from homology"/>
<dbReference type="InterPro" id="IPR012133">
    <property type="entry name" value="Alpha-hydoxy_acid_DH_FMN"/>
</dbReference>